<dbReference type="InterPro" id="IPR004796">
    <property type="entry name" value="PTS_IIC_cello"/>
</dbReference>
<gene>
    <name evidence="11" type="ORF">FD09_GL002075</name>
</gene>
<keyword evidence="3 8" id="KW-1003">Cell membrane</keyword>
<feature type="transmembrane region" description="Helical" evidence="9">
    <location>
        <begin position="238"/>
        <end position="265"/>
    </location>
</feature>
<accession>A0A0R1MYY2</accession>
<feature type="transmembrane region" description="Helical" evidence="9">
    <location>
        <begin position="406"/>
        <end position="425"/>
    </location>
</feature>
<feature type="domain" description="PTS EIIC type-3" evidence="10">
    <location>
        <begin position="5"/>
        <end position="423"/>
    </location>
</feature>
<feature type="transmembrane region" description="Helical" evidence="9">
    <location>
        <begin position="299"/>
        <end position="322"/>
    </location>
</feature>
<keyword evidence="4 8" id="KW-0762">Sugar transport</keyword>
<evidence type="ECO:0000256" key="3">
    <source>
        <dbReference type="ARBA" id="ARBA00022475"/>
    </source>
</evidence>
<evidence type="ECO:0000313" key="11">
    <source>
        <dbReference type="EMBL" id="KRL13249.1"/>
    </source>
</evidence>
<name>A0A0R1MYY2_9LACO</name>
<protein>
    <recommendedName>
        <fullName evidence="8">Permease IIC component</fullName>
    </recommendedName>
</protein>
<dbReference type="GO" id="GO:1901264">
    <property type="term" value="P:carbohydrate derivative transport"/>
    <property type="evidence" value="ECO:0007669"/>
    <property type="project" value="TreeGrafter"/>
</dbReference>
<feature type="transmembrane region" description="Helical" evidence="9">
    <location>
        <begin position="102"/>
        <end position="122"/>
    </location>
</feature>
<feature type="transmembrane region" description="Helical" evidence="9">
    <location>
        <begin position="342"/>
        <end position="361"/>
    </location>
</feature>
<dbReference type="STRING" id="1423792.FD09_GL002075"/>
<feature type="transmembrane region" description="Helical" evidence="9">
    <location>
        <begin position="142"/>
        <end position="165"/>
    </location>
</feature>
<evidence type="ECO:0000256" key="9">
    <source>
        <dbReference type="SAM" id="Phobius"/>
    </source>
</evidence>
<keyword evidence="6 9" id="KW-1133">Transmembrane helix</keyword>
<feature type="transmembrane region" description="Helical" evidence="9">
    <location>
        <begin position="368"/>
        <end position="386"/>
    </location>
</feature>
<keyword evidence="12" id="KW-1185">Reference proteome</keyword>
<comment type="caution">
    <text evidence="11">The sequence shown here is derived from an EMBL/GenBank/DDBJ whole genome shotgun (WGS) entry which is preliminary data.</text>
</comment>
<sequence>MNDFINNKIMPPMMKFVNTKAIMALRDGMVFSIPFIIVGSVFLIIANFPVQSWIQFMNETGWAAWLNQAYNASFGIMALFAVLGIGYSWVKNEGFEPLSGGITAVVGFLLVMRPTTAISNAAGTKVLIKDPSYLSGFIDRTWLGGQGMIAAILIGMITGWAYSWFLKKNIRIKLPEQVPANVSDSFTALIPAFAVTVGWEIVYILFDKFGSTTMTQFIYKMIQTPLQGVTDSFGGTMVIALIIPFMWFFGVHGAIIIGGIVGPLLQANSLDNAKIVSAHQALTVKNGGHIVTQALLDQFGTVTGSGMTIGLVIFMIIFAKSAQMKSLGALEIAPAIFNINEPILFGLPIVLNPLMFIPFFITPAISMGLTYFAIKIGLIPLFNGSYVPWTTPAVLSGFLVGDWRTAIWQLLMLVMTFFVYLPFAIRLDRTMYADEQATLAKEAKTN</sequence>
<dbReference type="Proteomes" id="UP000051330">
    <property type="component" value="Unassembled WGS sequence"/>
</dbReference>
<comment type="subcellular location">
    <subcellularLocation>
        <location evidence="1">Cell membrane</location>
        <topology evidence="1">Multi-pass membrane protein</topology>
    </subcellularLocation>
</comment>
<evidence type="ECO:0000256" key="5">
    <source>
        <dbReference type="ARBA" id="ARBA00022692"/>
    </source>
</evidence>
<evidence type="ECO:0000256" key="6">
    <source>
        <dbReference type="ARBA" id="ARBA00022989"/>
    </source>
</evidence>
<evidence type="ECO:0000256" key="2">
    <source>
        <dbReference type="ARBA" id="ARBA00022448"/>
    </source>
</evidence>
<evidence type="ECO:0000256" key="4">
    <source>
        <dbReference type="ARBA" id="ARBA00022597"/>
    </source>
</evidence>
<feature type="transmembrane region" description="Helical" evidence="9">
    <location>
        <begin position="186"/>
        <end position="206"/>
    </location>
</feature>
<keyword evidence="2 8" id="KW-0813">Transport</keyword>
<dbReference type="PATRIC" id="fig|1423792.3.peg.2116"/>
<evidence type="ECO:0000256" key="8">
    <source>
        <dbReference type="PIRNR" id="PIRNR006351"/>
    </source>
</evidence>
<organism evidence="11 12">
    <name type="scientific">Schleiferilactobacillus perolens DSM 12744</name>
    <dbReference type="NCBI Taxonomy" id="1423792"/>
    <lineage>
        <taxon>Bacteria</taxon>
        <taxon>Bacillati</taxon>
        <taxon>Bacillota</taxon>
        <taxon>Bacilli</taxon>
        <taxon>Lactobacillales</taxon>
        <taxon>Lactobacillaceae</taxon>
        <taxon>Schleiferilactobacillus</taxon>
    </lineage>
</organism>
<dbReference type="RefSeq" id="WP_057819074.1">
    <property type="nucleotide sequence ID" value="NZ_AZEC01000004.1"/>
</dbReference>
<feature type="transmembrane region" description="Helical" evidence="9">
    <location>
        <begin position="70"/>
        <end position="90"/>
    </location>
</feature>
<dbReference type="OrthoDB" id="1550290at2"/>
<keyword evidence="7 8" id="KW-0472">Membrane</keyword>
<evidence type="ECO:0000313" key="12">
    <source>
        <dbReference type="Proteomes" id="UP000051330"/>
    </source>
</evidence>
<proteinExistence type="predicted"/>
<dbReference type="InterPro" id="IPR051088">
    <property type="entry name" value="PTS_Sugar-EIIC/EIIB"/>
</dbReference>
<dbReference type="GO" id="GO:0009401">
    <property type="term" value="P:phosphoenolpyruvate-dependent sugar phosphotransferase system"/>
    <property type="evidence" value="ECO:0007669"/>
    <property type="project" value="InterPro"/>
</dbReference>
<dbReference type="PANTHER" id="PTHR33989">
    <property type="match status" value="1"/>
</dbReference>
<keyword evidence="5 9" id="KW-0812">Transmembrane</keyword>
<dbReference type="PANTHER" id="PTHR33989:SF4">
    <property type="entry name" value="PTS SYSTEM N,N'-DIACETYLCHITOBIOSE-SPECIFIC EIIC COMPONENT"/>
    <property type="match status" value="1"/>
</dbReference>
<evidence type="ECO:0000256" key="1">
    <source>
        <dbReference type="ARBA" id="ARBA00004651"/>
    </source>
</evidence>
<dbReference type="GO" id="GO:0008982">
    <property type="term" value="F:protein-N(PI)-phosphohistidine-sugar phosphotransferase activity"/>
    <property type="evidence" value="ECO:0007669"/>
    <property type="project" value="UniProtKB-UniRule"/>
</dbReference>
<dbReference type="PIRSF" id="PIRSF006351">
    <property type="entry name" value="PTS_EIIC-Cellobiose"/>
    <property type="match status" value="1"/>
</dbReference>
<dbReference type="NCBIfam" id="TIGR00410">
    <property type="entry name" value="lacE"/>
    <property type="match status" value="1"/>
</dbReference>
<dbReference type="GO" id="GO:0005886">
    <property type="term" value="C:plasma membrane"/>
    <property type="evidence" value="ECO:0007669"/>
    <property type="project" value="UniProtKB-SubCell"/>
</dbReference>
<dbReference type="Pfam" id="PF02378">
    <property type="entry name" value="PTS_EIIC"/>
    <property type="match status" value="1"/>
</dbReference>
<dbReference type="InterPro" id="IPR003352">
    <property type="entry name" value="PTS_EIIC"/>
</dbReference>
<reference evidence="11 12" key="1">
    <citation type="journal article" date="2015" name="Genome Announc.">
        <title>Expanding the biotechnology potential of lactobacilli through comparative genomics of 213 strains and associated genera.</title>
        <authorList>
            <person name="Sun Z."/>
            <person name="Harris H.M."/>
            <person name="McCann A."/>
            <person name="Guo C."/>
            <person name="Argimon S."/>
            <person name="Zhang W."/>
            <person name="Yang X."/>
            <person name="Jeffery I.B."/>
            <person name="Cooney J.C."/>
            <person name="Kagawa T.F."/>
            <person name="Liu W."/>
            <person name="Song Y."/>
            <person name="Salvetti E."/>
            <person name="Wrobel A."/>
            <person name="Rasinkangas P."/>
            <person name="Parkhill J."/>
            <person name="Rea M.C."/>
            <person name="O'Sullivan O."/>
            <person name="Ritari J."/>
            <person name="Douillard F.P."/>
            <person name="Paul Ross R."/>
            <person name="Yang R."/>
            <person name="Briner A.E."/>
            <person name="Felis G.E."/>
            <person name="de Vos W.M."/>
            <person name="Barrangou R."/>
            <person name="Klaenhammer T.R."/>
            <person name="Caufield P.W."/>
            <person name="Cui Y."/>
            <person name="Zhang H."/>
            <person name="O'Toole P.W."/>
        </authorList>
    </citation>
    <scope>NUCLEOTIDE SEQUENCE [LARGE SCALE GENOMIC DNA]</scope>
    <source>
        <strain evidence="11 12">DSM 12744</strain>
    </source>
</reference>
<dbReference type="PROSITE" id="PS51105">
    <property type="entry name" value="PTS_EIIC_TYPE_3"/>
    <property type="match status" value="1"/>
</dbReference>
<dbReference type="InterPro" id="IPR004501">
    <property type="entry name" value="PTS_EIIC_3"/>
</dbReference>
<evidence type="ECO:0000259" key="10">
    <source>
        <dbReference type="PROSITE" id="PS51105"/>
    </source>
</evidence>
<evidence type="ECO:0000256" key="7">
    <source>
        <dbReference type="ARBA" id="ARBA00023136"/>
    </source>
</evidence>
<feature type="transmembrane region" description="Helical" evidence="9">
    <location>
        <begin position="29"/>
        <end position="50"/>
    </location>
</feature>
<dbReference type="EMBL" id="AZEC01000004">
    <property type="protein sequence ID" value="KRL13249.1"/>
    <property type="molecule type" value="Genomic_DNA"/>
</dbReference>
<dbReference type="AlphaFoldDB" id="A0A0R1MYY2"/>
<comment type="function">
    <text evidence="8">The phosphoenolpyruvate-dependent sugar phosphotransferase system (PTS), a major carbohydrate active -transport system, catalyzes the phosphorylation of incoming sugar substrates concomitant with their translocation across the cell membrane.</text>
</comment>